<organism evidence="5 6">
    <name type="scientific">Winogradskyella arenosi</name>
    <dbReference type="NCBI Taxonomy" id="533325"/>
    <lineage>
        <taxon>Bacteria</taxon>
        <taxon>Pseudomonadati</taxon>
        <taxon>Bacteroidota</taxon>
        <taxon>Flavobacteriia</taxon>
        <taxon>Flavobacteriales</taxon>
        <taxon>Flavobacteriaceae</taxon>
        <taxon>Winogradskyella</taxon>
    </lineage>
</organism>
<dbReference type="NCBIfam" id="TIGR01549">
    <property type="entry name" value="HAD-SF-IA-v1"/>
    <property type="match status" value="1"/>
</dbReference>
<dbReference type="RefSeq" id="WP_114310345.1">
    <property type="nucleotide sequence ID" value="NZ_QPJO01000004.1"/>
</dbReference>
<comment type="cofactor">
    <cofactor evidence="1">
        <name>Mg(2+)</name>
        <dbReference type="ChEBI" id="CHEBI:18420"/>
    </cofactor>
</comment>
<evidence type="ECO:0000256" key="1">
    <source>
        <dbReference type="ARBA" id="ARBA00001946"/>
    </source>
</evidence>
<dbReference type="InterPro" id="IPR036412">
    <property type="entry name" value="HAD-like_sf"/>
</dbReference>
<dbReference type="SFLD" id="SFLDS00003">
    <property type="entry name" value="Haloacid_Dehalogenase"/>
    <property type="match status" value="1"/>
</dbReference>
<comment type="caution">
    <text evidence="5">The sequence shown here is derived from an EMBL/GenBank/DDBJ whole genome shotgun (WGS) entry which is preliminary data.</text>
</comment>
<evidence type="ECO:0000313" key="5">
    <source>
        <dbReference type="EMBL" id="RCW90774.1"/>
    </source>
</evidence>
<dbReference type="InterPro" id="IPR051400">
    <property type="entry name" value="HAD-like_hydrolase"/>
</dbReference>
<name>A0A368ZCK4_9FLAO</name>
<dbReference type="Gene3D" id="3.40.50.1000">
    <property type="entry name" value="HAD superfamily/HAD-like"/>
    <property type="match status" value="1"/>
</dbReference>
<dbReference type="InterPro" id="IPR006439">
    <property type="entry name" value="HAD-SF_hydro_IA"/>
</dbReference>
<dbReference type="Pfam" id="PF13419">
    <property type="entry name" value="HAD_2"/>
    <property type="match status" value="1"/>
</dbReference>
<dbReference type="EMBL" id="QPJO01000004">
    <property type="protein sequence ID" value="RCW90774.1"/>
    <property type="molecule type" value="Genomic_DNA"/>
</dbReference>
<gene>
    <name evidence="5" type="ORF">DFQ08_104173</name>
</gene>
<dbReference type="OrthoDB" id="9809962at2"/>
<evidence type="ECO:0000256" key="3">
    <source>
        <dbReference type="ARBA" id="ARBA00022801"/>
    </source>
</evidence>
<dbReference type="SUPFAM" id="SSF56784">
    <property type="entry name" value="HAD-like"/>
    <property type="match status" value="1"/>
</dbReference>
<protein>
    <submittedName>
        <fullName evidence="5">Putative hydrolase of the HAD superfamily</fullName>
    </submittedName>
</protein>
<dbReference type="SFLD" id="SFLDG01129">
    <property type="entry name" value="C1.5:_HAD__Beta-PGM__Phosphata"/>
    <property type="match status" value="1"/>
</dbReference>
<dbReference type="GO" id="GO:0016791">
    <property type="term" value="F:phosphatase activity"/>
    <property type="evidence" value="ECO:0007669"/>
    <property type="project" value="TreeGrafter"/>
</dbReference>
<reference evidence="5 6" key="1">
    <citation type="submission" date="2018-07" db="EMBL/GenBank/DDBJ databases">
        <title>Genomic Encyclopedia of Type Strains, Phase III (KMG-III): the genomes of soil and plant-associated and newly described type strains.</title>
        <authorList>
            <person name="Whitman W."/>
        </authorList>
    </citation>
    <scope>NUCLEOTIDE SEQUENCE [LARGE SCALE GENOMIC DNA]</scope>
    <source>
        <strain evidence="5 6">CECT 7958</strain>
    </source>
</reference>
<dbReference type="InterPro" id="IPR023214">
    <property type="entry name" value="HAD_sf"/>
</dbReference>
<evidence type="ECO:0000256" key="2">
    <source>
        <dbReference type="ARBA" id="ARBA00022723"/>
    </source>
</evidence>
<keyword evidence="3 5" id="KW-0378">Hydrolase</keyword>
<accession>A0A368ZCK4</accession>
<evidence type="ECO:0000313" key="6">
    <source>
        <dbReference type="Proteomes" id="UP000253436"/>
    </source>
</evidence>
<dbReference type="InterPro" id="IPR041492">
    <property type="entry name" value="HAD_2"/>
</dbReference>
<evidence type="ECO:0000256" key="4">
    <source>
        <dbReference type="ARBA" id="ARBA00022842"/>
    </source>
</evidence>
<proteinExistence type="predicted"/>
<dbReference type="GO" id="GO:0046872">
    <property type="term" value="F:metal ion binding"/>
    <property type="evidence" value="ECO:0007669"/>
    <property type="project" value="UniProtKB-KW"/>
</dbReference>
<sequence>MDLKVSKNTAVVFDLDDTLYNELEYLKSAYRAIAQTLDPQKWEMLYSKMFSLYRSQHNVFEFLSECYAIETTELIDRYRNHIPDIQLFDGVLDVFKAIKQNQGKIGVITDGRSLTQRVKLERLGIYNDIDKIVISEEIGTEKPCLANFKALESALPHCSYCYIADNLKKDFIVPNVLGWKTIALVDNGKNIHYESHQCMEAKYQPDHYIIDFKQLTVV</sequence>
<keyword evidence="2" id="KW-0479">Metal-binding</keyword>
<dbReference type="PANTHER" id="PTHR46470:SF2">
    <property type="entry name" value="GLYCERALDEHYDE 3-PHOSPHATE PHOSPHATASE"/>
    <property type="match status" value="1"/>
</dbReference>
<dbReference type="PANTHER" id="PTHR46470">
    <property type="entry name" value="N-ACYLNEURAMINATE-9-PHOSPHATASE"/>
    <property type="match status" value="1"/>
</dbReference>
<dbReference type="Gene3D" id="1.10.150.520">
    <property type="match status" value="1"/>
</dbReference>
<dbReference type="GO" id="GO:0044281">
    <property type="term" value="P:small molecule metabolic process"/>
    <property type="evidence" value="ECO:0007669"/>
    <property type="project" value="UniProtKB-ARBA"/>
</dbReference>
<dbReference type="AlphaFoldDB" id="A0A368ZCK4"/>
<keyword evidence="6" id="KW-1185">Reference proteome</keyword>
<keyword evidence="4" id="KW-0460">Magnesium</keyword>
<dbReference type="Proteomes" id="UP000253436">
    <property type="component" value="Unassembled WGS sequence"/>
</dbReference>